<gene>
    <name evidence="2" type="ORF">WFZ85_12985</name>
</gene>
<dbReference type="Gene3D" id="3.40.50.200">
    <property type="entry name" value="Peptidase S8/S53 domain"/>
    <property type="match status" value="1"/>
</dbReference>
<sequence length="806" mass="93399">MKKSHLFFKNPVEGLVGYKQKTRYSGNDNKDVDDSIIDYSPKKEDFKRSLKNFQIDRIERKRSKTLDIPENIEMMKITFHDVFDSSVFEVRYRNDFGLELVMYEEWNTVGVFVIWDIRLFNYFINQLEIFINTDSRGHHKSNYNNNIKFIKEFSFLTSDRIVNLKQIKKLVKLNLINTLTLDNLSQSIKKHLFQYLDELDIKYKYNADMDLIELAEVSQELISEIVDNFDIIHSVNSYNSGFVSPNNFNLSNKSFGFEISNWEDDMPIIGIIDTGIEKKSPLEKIIINDDSYNLTDFSSLIDNCDHGTSVALIAALGDKLYPNHIGAFKADAKLLSIKTLDRNTGFIFEKDVIQLIRRAHEEYNVRIFTLTIGYNEYKKYNEKVSEYAYGLDLLSFELNILIFISIGNFNEYFNFHTNQIIDYKSHFEIESSNLTSPSESMNNICVGAYASNLDNNELVRNAPIGTIHSIISRTFHYNWDLKIFKNKKDGENTNRVNKHLFKPDLINYGGDIDTETDFSKTGLKVLTIKTGHFFQKEIGTSYSAPFTANLAARVLNVYPQLSDNMQTVKALIINSSSIEENKDILNEIKKQNVIGNGFPIEEKALNSTDNNVTLIIEDNILPEKIKSYSLKLPSYLMKLLNKKSIIKIKTTLCFKFNPIYHNQFTYCPIHLAFGYFNDKELEIINDSEVKDVKLKDSWSQDYYFKRKVLSNVQKTEFNLTKPFLKKNINEKGEIVVKIAINSKLHKLLNDIDKVKLKDKAINFSLVISVEELPYKNTYSGKLYDEMKLINNLEAINNIDTDLEAEN</sequence>
<dbReference type="RefSeq" id="WP_342696725.1">
    <property type="nucleotide sequence ID" value="NZ_JBCGDO010000020.1"/>
</dbReference>
<feature type="domain" description="Peptidase S8/S53" evidence="1">
    <location>
        <begin position="267"/>
        <end position="582"/>
    </location>
</feature>
<dbReference type="CDD" id="cd04847">
    <property type="entry name" value="Peptidases_S8_Subtilisin_like_2"/>
    <property type="match status" value="1"/>
</dbReference>
<dbReference type="InterPro" id="IPR036852">
    <property type="entry name" value="Peptidase_S8/S53_dom_sf"/>
</dbReference>
<protein>
    <submittedName>
        <fullName evidence="2">S8 family peptidase</fullName>
    </submittedName>
</protein>
<accession>A0ABU9N9W5</accession>
<name>A0ABU9N9W5_9FLAO</name>
<proteinExistence type="predicted"/>
<dbReference type="InterPro" id="IPR000209">
    <property type="entry name" value="Peptidase_S8/S53_dom"/>
</dbReference>
<dbReference type="InterPro" id="IPR034074">
    <property type="entry name" value="Y4bN_pept_dom"/>
</dbReference>
<evidence type="ECO:0000313" key="2">
    <source>
        <dbReference type="EMBL" id="MEM0543532.1"/>
    </source>
</evidence>
<dbReference type="EMBL" id="JBCGDO010000020">
    <property type="protein sequence ID" value="MEM0543532.1"/>
    <property type="molecule type" value="Genomic_DNA"/>
</dbReference>
<comment type="caution">
    <text evidence="2">The sequence shown here is derived from an EMBL/GenBank/DDBJ whole genome shotgun (WGS) entry which is preliminary data.</text>
</comment>
<organism evidence="2 3">
    <name type="scientific">Flavobacterium aureirubrum</name>
    <dbReference type="NCBI Taxonomy" id="3133147"/>
    <lineage>
        <taxon>Bacteria</taxon>
        <taxon>Pseudomonadati</taxon>
        <taxon>Bacteroidota</taxon>
        <taxon>Flavobacteriia</taxon>
        <taxon>Flavobacteriales</taxon>
        <taxon>Flavobacteriaceae</taxon>
        <taxon>Flavobacterium</taxon>
    </lineage>
</organism>
<dbReference type="Pfam" id="PF00082">
    <property type="entry name" value="Peptidase_S8"/>
    <property type="match status" value="1"/>
</dbReference>
<dbReference type="SUPFAM" id="SSF52743">
    <property type="entry name" value="Subtilisin-like"/>
    <property type="match status" value="1"/>
</dbReference>
<keyword evidence="3" id="KW-1185">Reference proteome</keyword>
<dbReference type="Proteomes" id="UP001460072">
    <property type="component" value="Unassembled WGS sequence"/>
</dbReference>
<reference evidence="2 3" key="1">
    <citation type="submission" date="2024-03" db="EMBL/GenBank/DDBJ databases">
        <title>Two novel species of the genus Flavobacterium exhibiting potentially degradation of complex polysaccharides.</title>
        <authorList>
            <person name="Lian X."/>
        </authorList>
    </citation>
    <scope>NUCLEOTIDE SEQUENCE [LARGE SCALE GENOMIC DNA]</scope>
    <source>
        <strain evidence="3">j3</strain>
    </source>
</reference>
<evidence type="ECO:0000259" key="1">
    <source>
        <dbReference type="Pfam" id="PF00082"/>
    </source>
</evidence>
<evidence type="ECO:0000313" key="3">
    <source>
        <dbReference type="Proteomes" id="UP001460072"/>
    </source>
</evidence>